<evidence type="ECO:0000313" key="2">
    <source>
        <dbReference type="EMBL" id="PST38476.1"/>
    </source>
</evidence>
<name>A0A2T3FT71_9CLOT</name>
<feature type="region of interest" description="Disordered" evidence="1">
    <location>
        <begin position="64"/>
        <end position="86"/>
    </location>
</feature>
<evidence type="ECO:0000256" key="1">
    <source>
        <dbReference type="SAM" id="MobiDB-lite"/>
    </source>
</evidence>
<accession>A0A2T3FT71</accession>
<proteinExistence type="predicted"/>
<comment type="caution">
    <text evidence="2">The sequence shown here is derived from an EMBL/GenBank/DDBJ whole genome shotgun (WGS) entry which is preliminary data.</text>
</comment>
<sequence>MKKWMKKMAIIGAVLFVGGIGVTSIGAAIGGAAAGLDFLIDQEKKFQDKYNWGDSEEIWDDTEQLPEEIDEPDEMEEQLDREKQCE</sequence>
<dbReference type="Proteomes" id="UP000241048">
    <property type="component" value="Unassembled WGS sequence"/>
</dbReference>
<evidence type="ECO:0000313" key="3">
    <source>
        <dbReference type="Proteomes" id="UP000241048"/>
    </source>
</evidence>
<dbReference type="AlphaFoldDB" id="A0A2T3FT71"/>
<dbReference type="RefSeq" id="WP_106999743.1">
    <property type="nucleotide sequence ID" value="NZ_JAQDZI010000001.1"/>
</dbReference>
<reference evidence="2 3" key="1">
    <citation type="submission" date="2018-03" db="EMBL/GenBank/DDBJ databases">
        <title>Lachnoclostridium SNUG30386 gen.nov., sp.nov., isolated from human faeces.</title>
        <authorList>
            <person name="Seo B."/>
            <person name="Jeon K."/>
            <person name="Ko G."/>
        </authorList>
    </citation>
    <scope>NUCLEOTIDE SEQUENCE [LARGE SCALE GENOMIC DNA]</scope>
    <source>
        <strain evidence="2 3">SNUG30386</strain>
    </source>
</reference>
<keyword evidence="3" id="KW-1185">Reference proteome</keyword>
<protein>
    <submittedName>
        <fullName evidence="2">Uncharacterized protein</fullName>
    </submittedName>
</protein>
<feature type="compositionally biased region" description="Acidic residues" evidence="1">
    <location>
        <begin position="64"/>
        <end position="77"/>
    </location>
</feature>
<dbReference type="EMBL" id="PYLO01000001">
    <property type="protein sequence ID" value="PST38476.1"/>
    <property type="molecule type" value="Genomic_DNA"/>
</dbReference>
<gene>
    <name evidence="2" type="ORF">C7U56_00495</name>
</gene>
<organism evidence="2 3">
    <name type="scientific">Clostridium fessum</name>
    <dbReference type="NCBI Taxonomy" id="2126740"/>
    <lineage>
        <taxon>Bacteria</taxon>
        <taxon>Bacillati</taxon>
        <taxon>Bacillota</taxon>
        <taxon>Clostridia</taxon>
        <taxon>Eubacteriales</taxon>
        <taxon>Clostridiaceae</taxon>
        <taxon>Clostridium</taxon>
    </lineage>
</organism>